<gene>
    <name evidence="2" type="ORF">CDD80_6846</name>
</gene>
<protein>
    <recommendedName>
        <fullName evidence="4">NAD-dependent epimerase/dehydratase domain-containing protein</fullName>
    </recommendedName>
</protein>
<keyword evidence="1" id="KW-0812">Transmembrane</keyword>
<dbReference type="OrthoDB" id="10262413at2759"/>
<dbReference type="EMBL" id="NJES01000079">
    <property type="protein sequence ID" value="PHH78439.1"/>
    <property type="molecule type" value="Genomic_DNA"/>
</dbReference>
<dbReference type="InterPro" id="IPR036291">
    <property type="entry name" value="NAD(P)-bd_dom_sf"/>
</dbReference>
<dbReference type="InterPro" id="IPR051783">
    <property type="entry name" value="NAD(P)-dependent_oxidoreduct"/>
</dbReference>
<keyword evidence="1" id="KW-0472">Membrane</keyword>
<dbReference type="SUPFAM" id="SSF51735">
    <property type="entry name" value="NAD(P)-binding Rossmann-fold domains"/>
    <property type="match status" value="1"/>
</dbReference>
<dbReference type="GO" id="GO:0004029">
    <property type="term" value="F:aldehyde dehydrogenase (NAD+) activity"/>
    <property type="evidence" value="ECO:0007669"/>
    <property type="project" value="TreeGrafter"/>
</dbReference>
<evidence type="ECO:0000313" key="2">
    <source>
        <dbReference type="EMBL" id="PHH78439.1"/>
    </source>
</evidence>
<feature type="transmembrane region" description="Helical" evidence="1">
    <location>
        <begin position="28"/>
        <end position="50"/>
    </location>
</feature>
<name>A0A2C5XRW4_9HYPO</name>
<reference evidence="2 3" key="1">
    <citation type="submission" date="2017-06" db="EMBL/GenBank/DDBJ databases">
        <title>Ant-infecting Ophiocordyceps genomes reveal a high diversity of potential behavioral manipulation genes and a possible major role for enterotoxins.</title>
        <authorList>
            <person name="De Bekker C."/>
            <person name="Evans H.C."/>
            <person name="Brachmann A."/>
            <person name="Hughes D.P."/>
        </authorList>
    </citation>
    <scope>NUCLEOTIDE SEQUENCE [LARGE SCALE GENOMIC DNA]</scope>
    <source>
        <strain evidence="2 3">Map16</strain>
    </source>
</reference>
<dbReference type="Gene3D" id="3.40.50.720">
    <property type="entry name" value="NAD(P)-binding Rossmann-like Domain"/>
    <property type="match status" value="1"/>
</dbReference>
<evidence type="ECO:0000256" key="1">
    <source>
        <dbReference type="SAM" id="Phobius"/>
    </source>
</evidence>
<sequence length="379" mass="42004">MLHIRDAYAKYGRSDVCRALVSSKYRAACLSILVVGASGYIGGTILNHLIKDPTPCIQRLTIDVVVREEQQAEKLRKTYQDRVNTTVWKGLEDTEFITKFSPQFDIIINAGCGFIPDGAKVFVQGLALRLKQGHPVPWLLHVSGCKNLADLPLTGKAHPGRKWEDENNEEVFRPLKREEDEQGPYPQRTAEVGVLTAAEESSVQALSLNVPCVFGRGLGLFNRDGVVIPLAMHYVVSHGYGFELTADRQDRGVGYIPSGKKGIMFPVAGESTIWDLVNRCLDAAFEAGALPRNDTPQKKEIRKHTLEEIADELGAGSTAMAERGWAGNMMQIGTMARKLLRWQPSRLEEAWRREFMDEIAAVQRGERDGVGMASIIGTK</sequence>
<comment type="caution">
    <text evidence="2">The sequence shown here is derived from an EMBL/GenBank/DDBJ whole genome shotgun (WGS) entry which is preliminary data.</text>
</comment>
<dbReference type="Proteomes" id="UP000226431">
    <property type="component" value="Unassembled WGS sequence"/>
</dbReference>
<evidence type="ECO:0008006" key="4">
    <source>
        <dbReference type="Google" id="ProtNLM"/>
    </source>
</evidence>
<organism evidence="2 3">
    <name type="scientific">Ophiocordyceps camponoti-rufipedis</name>
    <dbReference type="NCBI Taxonomy" id="2004952"/>
    <lineage>
        <taxon>Eukaryota</taxon>
        <taxon>Fungi</taxon>
        <taxon>Dikarya</taxon>
        <taxon>Ascomycota</taxon>
        <taxon>Pezizomycotina</taxon>
        <taxon>Sordariomycetes</taxon>
        <taxon>Hypocreomycetidae</taxon>
        <taxon>Hypocreales</taxon>
        <taxon>Ophiocordycipitaceae</taxon>
        <taxon>Ophiocordyceps</taxon>
    </lineage>
</organism>
<keyword evidence="1" id="KW-1133">Transmembrane helix</keyword>
<accession>A0A2C5XRW4</accession>
<dbReference type="STRING" id="2004952.A0A2C5XRW4"/>
<keyword evidence="3" id="KW-1185">Reference proteome</keyword>
<dbReference type="AlphaFoldDB" id="A0A2C5XRW4"/>
<dbReference type="PANTHER" id="PTHR48079:SF6">
    <property type="entry name" value="NAD(P)-BINDING DOMAIN-CONTAINING PROTEIN-RELATED"/>
    <property type="match status" value="1"/>
</dbReference>
<evidence type="ECO:0000313" key="3">
    <source>
        <dbReference type="Proteomes" id="UP000226431"/>
    </source>
</evidence>
<proteinExistence type="predicted"/>
<dbReference type="GO" id="GO:0005737">
    <property type="term" value="C:cytoplasm"/>
    <property type="evidence" value="ECO:0007669"/>
    <property type="project" value="TreeGrafter"/>
</dbReference>
<dbReference type="PANTHER" id="PTHR48079">
    <property type="entry name" value="PROTEIN YEEZ"/>
    <property type="match status" value="1"/>
</dbReference>